<evidence type="ECO:0000313" key="4">
    <source>
        <dbReference type="Proteomes" id="UP000005467"/>
    </source>
</evidence>
<dbReference type="AlphaFoldDB" id="E8KFL1"/>
<accession>E8KFL1</accession>
<comment type="caution">
    <text evidence="3">The sequence shown here is derived from an EMBL/GenBank/DDBJ whole genome shotgun (WGS) entry which is preliminary data.</text>
</comment>
<dbReference type="EMBL" id="AEVG01000044">
    <property type="protein sequence ID" value="EFX92288.1"/>
    <property type="molecule type" value="Genomic_DNA"/>
</dbReference>
<evidence type="ECO:0008006" key="5">
    <source>
        <dbReference type="Google" id="ProtNLM"/>
    </source>
</evidence>
<keyword evidence="4" id="KW-1185">Reference proteome</keyword>
<gene>
    <name evidence="3" type="ORF">HMPREF0027_0628</name>
</gene>
<organism evidence="3 4">
    <name type="scientific">Actinobacillus ureae ATCC 25976</name>
    <dbReference type="NCBI Taxonomy" id="887324"/>
    <lineage>
        <taxon>Bacteria</taxon>
        <taxon>Pseudomonadati</taxon>
        <taxon>Pseudomonadota</taxon>
        <taxon>Gammaproteobacteria</taxon>
        <taxon>Pasteurellales</taxon>
        <taxon>Pasteurellaceae</taxon>
        <taxon>Actinobacillus</taxon>
    </lineage>
</organism>
<reference evidence="3 4" key="1">
    <citation type="submission" date="2011-01" db="EMBL/GenBank/DDBJ databases">
        <authorList>
            <person name="Muzny D."/>
            <person name="Qin X."/>
            <person name="Deng J."/>
            <person name="Jiang H."/>
            <person name="Liu Y."/>
            <person name="Qu J."/>
            <person name="Song X.-Z."/>
            <person name="Zhang L."/>
            <person name="Thornton R."/>
            <person name="Coyle M."/>
            <person name="Francisco L."/>
            <person name="Jackson L."/>
            <person name="Javaid M."/>
            <person name="Korchina V."/>
            <person name="Kovar C."/>
            <person name="Mata R."/>
            <person name="Mathew T."/>
            <person name="Ngo R."/>
            <person name="Nguyen L."/>
            <person name="Nguyen N."/>
            <person name="Okwuonu G."/>
            <person name="Ongeri F."/>
            <person name="Pham C."/>
            <person name="Simmons D."/>
            <person name="Wilczek-Boney K."/>
            <person name="Hale W."/>
            <person name="Jakkamsetti A."/>
            <person name="Pham P."/>
            <person name="Ruth R."/>
            <person name="San Lucas F."/>
            <person name="Warren J."/>
            <person name="Zhang J."/>
            <person name="Zhao Z."/>
            <person name="Zhou C."/>
            <person name="Zhu D."/>
            <person name="Lee S."/>
            <person name="Bess C."/>
            <person name="Blankenburg K."/>
            <person name="Forbes L."/>
            <person name="Fu Q."/>
            <person name="Gubbala S."/>
            <person name="Hirani K."/>
            <person name="Jayaseelan J.C."/>
            <person name="Lara F."/>
            <person name="Munidasa M."/>
            <person name="Palculict T."/>
            <person name="Patil S."/>
            <person name="Pu L.-L."/>
            <person name="Saada N."/>
            <person name="Tang L."/>
            <person name="Weissenberger G."/>
            <person name="Zhu Y."/>
            <person name="Hemphill L."/>
            <person name="Shang Y."/>
            <person name="Youmans B."/>
            <person name="Ayvaz T."/>
            <person name="Ross M."/>
            <person name="Santibanez J."/>
            <person name="Aqrawi P."/>
            <person name="Gross S."/>
            <person name="Joshi V."/>
            <person name="Fowler G."/>
            <person name="Nazareth L."/>
            <person name="Reid J."/>
            <person name="Worley K."/>
            <person name="Petrosino J."/>
            <person name="Highlander S."/>
            <person name="Gibbs R."/>
        </authorList>
    </citation>
    <scope>NUCLEOTIDE SEQUENCE [LARGE SCALE GENOMIC DNA]</scope>
    <source>
        <strain evidence="3 4">ATCC 25976</strain>
    </source>
</reference>
<proteinExistence type="predicted"/>
<protein>
    <recommendedName>
        <fullName evidence="5">Lipoprotein</fullName>
    </recommendedName>
</protein>
<keyword evidence="1" id="KW-0175">Coiled coil</keyword>
<dbReference type="Proteomes" id="UP000005467">
    <property type="component" value="Unassembled WGS sequence"/>
</dbReference>
<feature type="coiled-coil region" evidence="1">
    <location>
        <begin position="36"/>
        <end position="82"/>
    </location>
</feature>
<feature type="signal peptide" evidence="2">
    <location>
        <begin position="1"/>
        <end position="22"/>
    </location>
</feature>
<evidence type="ECO:0000256" key="1">
    <source>
        <dbReference type="SAM" id="Coils"/>
    </source>
</evidence>
<name>E8KFL1_9PAST</name>
<feature type="chain" id="PRO_5003226553" description="Lipoprotein" evidence="2">
    <location>
        <begin position="23"/>
        <end position="89"/>
    </location>
</feature>
<dbReference type="RefSeq" id="WP_005622082.1">
    <property type="nucleotide sequence ID" value="NZ_GL831080.1"/>
</dbReference>
<evidence type="ECO:0000313" key="3">
    <source>
        <dbReference type="EMBL" id="EFX92288.1"/>
    </source>
</evidence>
<keyword evidence="2" id="KW-0732">Signal</keyword>
<dbReference type="PROSITE" id="PS51257">
    <property type="entry name" value="PROKAR_LIPOPROTEIN"/>
    <property type="match status" value="1"/>
</dbReference>
<dbReference type="HOGENOM" id="CLU_2448064_0_0_6"/>
<evidence type="ECO:0000256" key="2">
    <source>
        <dbReference type="SAM" id="SignalP"/>
    </source>
</evidence>
<sequence>MNKNLRLSLIAVACSLAITACSSDNKGATRYENLVNSKAEETAKKAEEAAKRAQESATAKKLSDLEQKQKELEAELAKKKRQCGSAKFW</sequence>